<dbReference type="Pfam" id="PF07929">
    <property type="entry name" value="PRiA4_ORF3"/>
    <property type="match status" value="1"/>
</dbReference>
<feature type="domain" description="Plasmid pRiA4b Orf3-like" evidence="2">
    <location>
        <begin position="29"/>
        <end position="175"/>
    </location>
</feature>
<proteinExistence type="predicted"/>
<dbReference type="PANTHER" id="PTHR41878:SF1">
    <property type="entry name" value="TNPR PROTEIN"/>
    <property type="match status" value="1"/>
</dbReference>
<protein>
    <submittedName>
        <fullName evidence="3">PRiA4b ORF-3-like protein</fullName>
    </submittedName>
</protein>
<dbReference type="Proteomes" id="UP000184139">
    <property type="component" value="Unassembled WGS sequence"/>
</dbReference>
<reference evidence="3 4" key="1">
    <citation type="submission" date="2016-11" db="EMBL/GenBank/DDBJ databases">
        <authorList>
            <person name="Jaros S."/>
            <person name="Januszkiewicz K."/>
            <person name="Wedrychowicz H."/>
        </authorList>
    </citation>
    <scope>NUCLEOTIDE SEQUENCE [LARGE SCALE GENOMIC DNA]</scope>
    <source>
        <strain evidence="3 4">DSM 9705</strain>
    </source>
</reference>
<evidence type="ECO:0000313" key="3">
    <source>
        <dbReference type="EMBL" id="SHH85946.1"/>
    </source>
</evidence>
<dbReference type="InterPro" id="IPR012912">
    <property type="entry name" value="Plasmid_pRiA4b_Orf3-like"/>
</dbReference>
<dbReference type="STRING" id="1121409.SAMN02745124_02263"/>
<dbReference type="Gene3D" id="3.10.290.30">
    <property type="entry name" value="MM3350-like"/>
    <property type="match status" value="1"/>
</dbReference>
<feature type="region of interest" description="Disordered" evidence="1">
    <location>
        <begin position="1"/>
        <end position="24"/>
    </location>
</feature>
<evidence type="ECO:0000313" key="4">
    <source>
        <dbReference type="Proteomes" id="UP000184139"/>
    </source>
</evidence>
<feature type="compositionally biased region" description="Basic and acidic residues" evidence="1">
    <location>
        <begin position="1"/>
        <end position="11"/>
    </location>
</feature>
<dbReference type="OrthoDB" id="9816539at2"/>
<evidence type="ECO:0000256" key="1">
    <source>
        <dbReference type="SAM" id="MobiDB-lite"/>
    </source>
</evidence>
<dbReference type="InterPro" id="IPR024047">
    <property type="entry name" value="MM3350-like_sf"/>
</dbReference>
<dbReference type="SUPFAM" id="SSF159941">
    <property type="entry name" value="MM3350-like"/>
    <property type="match status" value="1"/>
</dbReference>
<organism evidence="3 4">
    <name type="scientific">Desulfofustis glycolicus DSM 9705</name>
    <dbReference type="NCBI Taxonomy" id="1121409"/>
    <lineage>
        <taxon>Bacteria</taxon>
        <taxon>Pseudomonadati</taxon>
        <taxon>Thermodesulfobacteriota</taxon>
        <taxon>Desulfobulbia</taxon>
        <taxon>Desulfobulbales</taxon>
        <taxon>Desulfocapsaceae</taxon>
        <taxon>Desulfofustis</taxon>
    </lineage>
</organism>
<gene>
    <name evidence="3" type="ORF">SAMN02745124_02263</name>
</gene>
<name>A0A1M5WEL8_9BACT</name>
<accession>A0A1M5WEL8</accession>
<dbReference type="RefSeq" id="WP_073376053.1">
    <property type="nucleotide sequence ID" value="NZ_FQXS01000012.1"/>
</dbReference>
<dbReference type="AlphaFoldDB" id="A0A1M5WEL8"/>
<keyword evidence="4" id="KW-1185">Reference proteome</keyword>
<sequence length="214" mass="23636">MAHVLRGDFSKGKTAPRQTGSDGETVPDYRLLLSVCFSDPLIWRRLLVPGTLTLADLHRIIQISLGWCDSDAHRFLVGKIFYQPRPLAAGQDGAIGYDEAAASLHQLEEGMQFIFTYLYDGGQGWEIELTLEEVVRPPISGGCPVALTGDRGCPPESIGDIHRYQCLLAELDQDQLDRNTVRLSLPGVPDFSVTACDITVINQRLAHLFPGEHH</sequence>
<dbReference type="EMBL" id="FQXS01000012">
    <property type="protein sequence ID" value="SHH85946.1"/>
    <property type="molecule type" value="Genomic_DNA"/>
</dbReference>
<evidence type="ECO:0000259" key="2">
    <source>
        <dbReference type="Pfam" id="PF07929"/>
    </source>
</evidence>
<dbReference type="PANTHER" id="PTHR41878">
    <property type="entry name" value="LEXA REPRESSOR-RELATED"/>
    <property type="match status" value="1"/>
</dbReference>